<reference evidence="5 6" key="1">
    <citation type="submission" date="2018-02" db="EMBL/GenBank/DDBJ databases">
        <title>Draft genome of wild Prunus yedoensis var. nudiflora.</title>
        <authorList>
            <person name="Baek S."/>
            <person name="Kim J.-H."/>
            <person name="Choi K."/>
            <person name="Kim G.-B."/>
            <person name="Cho A."/>
            <person name="Jang H."/>
            <person name="Shin C.-H."/>
            <person name="Yu H.-J."/>
            <person name="Mun J.-H."/>
        </authorList>
    </citation>
    <scope>NUCLEOTIDE SEQUENCE [LARGE SCALE GENOMIC DNA]</scope>
    <source>
        <strain evidence="6">cv. Jeju island</strain>
        <tissue evidence="5">Leaf</tissue>
    </source>
</reference>
<evidence type="ECO:0000313" key="5">
    <source>
        <dbReference type="EMBL" id="PQQ11578.1"/>
    </source>
</evidence>
<name>A0A314Z323_PRUYE</name>
<dbReference type="Gene3D" id="1.20.5.4130">
    <property type="match status" value="1"/>
</dbReference>
<keyword evidence="1" id="KW-0677">Repeat</keyword>
<evidence type="ECO:0000256" key="1">
    <source>
        <dbReference type="ARBA" id="ARBA00022737"/>
    </source>
</evidence>
<keyword evidence="6" id="KW-1185">Reference proteome</keyword>
<protein>
    <recommendedName>
        <fullName evidence="4">Disease resistance N-terminal domain-containing protein</fullName>
    </recommendedName>
</protein>
<proteinExistence type="predicted"/>
<dbReference type="STRING" id="2094558.A0A314Z323"/>
<dbReference type="EMBL" id="PJQY01000390">
    <property type="protein sequence ID" value="PQQ11578.1"/>
    <property type="molecule type" value="Genomic_DNA"/>
</dbReference>
<dbReference type="InterPro" id="IPR041118">
    <property type="entry name" value="Rx_N"/>
</dbReference>
<dbReference type="GO" id="GO:0000166">
    <property type="term" value="F:nucleotide binding"/>
    <property type="evidence" value="ECO:0007669"/>
    <property type="project" value="UniProtKB-KW"/>
</dbReference>
<dbReference type="AlphaFoldDB" id="A0A314Z323"/>
<evidence type="ECO:0000313" key="6">
    <source>
        <dbReference type="Proteomes" id="UP000250321"/>
    </source>
</evidence>
<dbReference type="CDD" id="cd14798">
    <property type="entry name" value="RX-CC_like"/>
    <property type="match status" value="1"/>
</dbReference>
<dbReference type="GO" id="GO:0006952">
    <property type="term" value="P:defense response"/>
    <property type="evidence" value="ECO:0007669"/>
    <property type="project" value="UniProtKB-KW"/>
</dbReference>
<evidence type="ECO:0000256" key="3">
    <source>
        <dbReference type="ARBA" id="ARBA00022821"/>
    </source>
</evidence>
<gene>
    <name evidence="5" type="ORF">Pyn_19211</name>
</gene>
<accession>A0A314Z323</accession>
<dbReference type="Pfam" id="PF18052">
    <property type="entry name" value="Rx_N"/>
    <property type="match status" value="1"/>
</dbReference>
<dbReference type="Proteomes" id="UP000250321">
    <property type="component" value="Unassembled WGS sequence"/>
</dbReference>
<keyword evidence="2" id="KW-0547">Nucleotide-binding</keyword>
<organism evidence="5 6">
    <name type="scientific">Prunus yedoensis var. nudiflora</name>
    <dbReference type="NCBI Taxonomy" id="2094558"/>
    <lineage>
        <taxon>Eukaryota</taxon>
        <taxon>Viridiplantae</taxon>
        <taxon>Streptophyta</taxon>
        <taxon>Embryophyta</taxon>
        <taxon>Tracheophyta</taxon>
        <taxon>Spermatophyta</taxon>
        <taxon>Magnoliopsida</taxon>
        <taxon>eudicotyledons</taxon>
        <taxon>Gunneridae</taxon>
        <taxon>Pentapetalae</taxon>
        <taxon>rosids</taxon>
        <taxon>fabids</taxon>
        <taxon>Rosales</taxon>
        <taxon>Rosaceae</taxon>
        <taxon>Amygdaloideae</taxon>
        <taxon>Amygdaleae</taxon>
        <taxon>Prunus</taxon>
    </lineage>
</organism>
<evidence type="ECO:0000256" key="2">
    <source>
        <dbReference type="ARBA" id="ARBA00022741"/>
    </source>
</evidence>
<evidence type="ECO:0000259" key="4">
    <source>
        <dbReference type="Pfam" id="PF18052"/>
    </source>
</evidence>
<keyword evidence="3" id="KW-0611">Plant defense</keyword>
<comment type="caution">
    <text evidence="5">The sequence shown here is derived from an EMBL/GenBank/DDBJ whole genome shotgun (WGS) entry which is preliminary data.</text>
</comment>
<feature type="domain" description="Disease resistance N-terminal" evidence="4">
    <location>
        <begin position="1"/>
        <end position="54"/>
    </location>
</feature>
<dbReference type="InterPro" id="IPR038005">
    <property type="entry name" value="RX-like_CC"/>
</dbReference>
<sequence>MQIFLKDANHEAEQDRNERFRNWVSQIREVAFDAKDVVETYLREAAAASQSLWKKVVMPIHLHKFKRGIEKIQTKGSTTFLSKRTVSASPTLSIRRKTEVKGAFLLTRSCDGGDSHYPILRKTIWLILYKTLRPC</sequence>